<sequence length="829" mass="93192">MLVNMSSCAKQAPTVSTATPRTLLVQKFAESRAAELKTLQSIVASRLDNDFRSQRKKRRRTTDFDNRGANARFKKKRKAEGLSNHKVECDEKNEVAPRHVRRRTELRQNPVIGFSTSGDGTKWLRTHVWHAKRFTMTKRWGFHLPLHTHGRGRGSRALLKKLKCGVLVHDASYYSAVQLEGPELTDREAGHLYCWNLDILLIILNSLLVPSPSSDCETTSTKILSGLIYKDAMLHFGGSTNSQIIAPVTYMWQPRPTCSNQETVEKNALCRKVWVWLHPAALREGYAILKHACETQTNLVTCISLEDHLAKVELIGSRAFELLQTLLHPATGSSENSWQLNNCSVDKFDAGTSEGTSILGIEDRNIPSTILTLTVKDPRMPSKEATDVCEAKHSSSFDHKQDNLGNNVNIWDASLGIYPPEEESVLCDERHYQHMQSYRIFEKTSKRNASDKGKCSRLCPIMLLKNHANRGSIKGWSIILPLSWTRTFWIPLVSLGSHAIGLREKHWIACDVGLPNFPSDFPDSNAYSSFMALKASISHEEEGLRPPSMRPLRVPVPPPWGCVRLAFLNSESNDIENQSEVTGTVRNESSVRLLDAKESDITPFESHGSTLGGFVARTSDSFIKFLDYINGTQLLLFPKVPEMKKSLSKCMRDEKILEQLPVGSVSQISSNQGLCFLRVLLHAYKEGAFEDGAVVCAPHVADIISWVIRSGEENHVQMPLASLGSLFVQQPSGEWELELPGDPLIRESFRWPIGFVTTGFVRGSKKPTAIALCEATLLAQLREEQWRAVLSRQRRREIYVLVRNLRSTAYRLALATIILEKQEEDVECM</sequence>
<feature type="domain" description="POP1 C-terminal" evidence="7">
    <location>
        <begin position="740"/>
        <end position="818"/>
    </location>
</feature>
<keyword evidence="3" id="KW-0539">Nucleus</keyword>
<keyword evidence="2" id="KW-0819">tRNA processing</keyword>
<dbReference type="GO" id="GO:0000172">
    <property type="term" value="C:ribonuclease MRP complex"/>
    <property type="evidence" value="ECO:0007669"/>
    <property type="project" value="InterPro"/>
</dbReference>
<evidence type="ECO:0000256" key="1">
    <source>
        <dbReference type="ARBA" id="ARBA00004123"/>
    </source>
</evidence>
<evidence type="ECO:0000259" key="7">
    <source>
        <dbReference type="Pfam" id="PF22770"/>
    </source>
</evidence>
<dbReference type="GO" id="GO:0001682">
    <property type="term" value="P:tRNA 5'-leader removal"/>
    <property type="evidence" value="ECO:0007669"/>
    <property type="project" value="InterPro"/>
</dbReference>
<dbReference type="PANTHER" id="PTHR22731">
    <property type="entry name" value="RIBONUCLEASES P/MRP PROTEIN SUBUNIT POP1"/>
    <property type="match status" value="1"/>
</dbReference>
<dbReference type="Pfam" id="PF06978">
    <property type="entry name" value="POP1_N"/>
    <property type="match status" value="1"/>
</dbReference>
<protein>
    <submittedName>
        <fullName evidence="8">Endoribonuclease</fullName>
    </submittedName>
</protein>
<dbReference type="Proteomes" id="UP001454036">
    <property type="component" value="Unassembled WGS sequence"/>
</dbReference>
<evidence type="ECO:0000313" key="9">
    <source>
        <dbReference type="Proteomes" id="UP001454036"/>
    </source>
</evidence>
<organism evidence="8 9">
    <name type="scientific">Lithospermum erythrorhizon</name>
    <name type="common">Purple gromwell</name>
    <name type="synonym">Lithospermum officinale var. erythrorhizon</name>
    <dbReference type="NCBI Taxonomy" id="34254"/>
    <lineage>
        <taxon>Eukaryota</taxon>
        <taxon>Viridiplantae</taxon>
        <taxon>Streptophyta</taxon>
        <taxon>Embryophyta</taxon>
        <taxon>Tracheophyta</taxon>
        <taxon>Spermatophyta</taxon>
        <taxon>Magnoliopsida</taxon>
        <taxon>eudicotyledons</taxon>
        <taxon>Gunneridae</taxon>
        <taxon>Pentapetalae</taxon>
        <taxon>asterids</taxon>
        <taxon>lamiids</taxon>
        <taxon>Boraginales</taxon>
        <taxon>Boraginaceae</taxon>
        <taxon>Boraginoideae</taxon>
        <taxon>Lithospermeae</taxon>
        <taxon>Lithospermum</taxon>
    </lineage>
</organism>
<dbReference type="PANTHER" id="PTHR22731:SF3">
    <property type="entry name" value="RIBONUCLEASES P_MRP PROTEIN SUBUNIT POP1"/>
    <property type="match status" value="1"/>
</dbReference>
<dbReference type="InterPro" id="IPR039182">
    <property type="entry name" value="Pop1"/>
</dbReference>
<reference evidence="8 9" key="1">
    <citation type="submission" date="2024-01" db="EMBL/GenBank/DDBJ databases">
        <title>The complete chloroplast genome sequence of Lithospermum erythrorhizon: insights into the phylogenetic relationship among Boraginaceae species and the maternal lineages of purple gromwells.</title>
        <authorList>
            <person name="Okada T."/>
            <person name="Watanabe K."/>
        </authorList>
    </citation>
    <scope>NUCLEOTIDE SEQUENCE [LARGE SCALE GENOMIC DNA]</scope>
</reference>
<dbReference type="Pfam" id="PF22770">
    <property type="entry name" value="POP1_C"/>
    <property type="match status" value="1"/>
</dbReference>
<dbReference type="InterPro" id="IPR012590">
    <property type="entry name" value="POPLD_dom"/>
</dbReference>
<evidence type="ECO:0000256" key="2">
    <source>
        <dbReference type="ARBA" id="ARBA00022694"/>
    </source>
</evidence>
<evidence type="ECO:0000256" key="4">
    <source>
        <dbReference type="SAM" id="MobiDB-lite"/>
    </source>
</evidence>
<name>A0AAV3Q225_LITER</name>
<dbReference type="EMBL" id="BAABME010003074">
    <property type="protein sequence ID" value="GAA0157291.1"/>
    <property type="molecule type" value="Genomic_DNA"/>
</dbReference>
<keyword evidence="9" id="KW-1185">Reference proteome</keyword>
<gene>
    <name evidence="8" type="ORF">LIER_14593</name>
</gene>
<comment type="subcellular location">
    <subcellularLocation>
        <location evidence="1">Nucleus</location>
    </subcellularLocation>
</comment>
<feature type="domain" description="POPLD" evidence="6">
    <location>
        <begin position="475"/>
        <end position="551"/>
    </location>
</feature>
<dbReference type="Pfam" id="PF08170">
    <property type="entry name" value="POPLD"/>
    <property type="match status" value="1"/>
</dbReference>
<feature type="region of interest" description="Disordered" evidence="4">
    <location>
        <begin position="50"/>
        <end position="82"/>
    </location>
</feature>
<evidence type="ECO:0000259" key="5">
    <source>
        <dbReference type="Pfam" id="PF06978"/>
    </source>
</evidence>
<dbReference type="GO" id="GO:0005655">
    <property type="term" value="C:nucleolar ribonuclease P complex"/>
    <property type="evidence" value="ECO:0007669"/>
    <property type="project" value="InterPro"/>
</dbReference>
<evidence type="ECO:0000313" key="8">
    <source>
        <dbReference type="EMBL" id="GAA0157291.1"/>
    </source>
</evidence>
<proteinExistence type="predicted"/>
<comment type="caution">
    <text evidence="8">The sequence shown here is derived from an EMBL/GenBank/DDBJ whole genome shotgun (WGS) entry which is preliminary data.</text>
</comment>
<evidence type="ECO:0000259" key="6">
    <source>
        <dbReference type="Pfam" id="PF08170"/>
    </source>
</evidence>
<feature type="domain" description="Pop1 N-terminal" evidence="5">
    <location>
        <begin position="51"/>
        <end position="181"/>
    </location>
</feature>
<dbReference type="InterPro" id="IPR055079">
    <property type="entry name" value="POP1_C"/>
</dbReference>
<accession>A0AAV3Q225</accession>
<dbReference type="InterPro" id="IPR009723">
    <property type="entry name" value="Pop1_N"/>
</dbReference>
<dbReference type="AlphaFoldDB" id="A0AAV3Q225"/>
<evidence type="ECO:0000256" key="3">
    <source>
        <dbReference type="ARBA" id="ARBA00023242"/>
    </source>
</evidence>